<evidence type="ECO:0000313" key="2">
    <source>
        <dbReference type="EMBL" id="CAA9323966.1"/>
    </source>
</evidence>
<feature type="region of interest" description="Disordered" evidence="1">
    <location>
        <begin position="39"/>
        <end position="79"/>
    </location>
</feature>
<dbReference type="EMBL" id="CADCUE010000076">
    <property type="protein sequence ID" value="CAA9323966.1"/>
    <property type="molecule type" value="Genomic_DNA"/>
</dbReference>
<proteinExistence type="predicted"/>
<dbReference type="AlphaFoldDB" id="A0A6J4L881"/>
<evidence type="ECO:0000256" key="1">
    <source>
        <dbReference type="SAM" id="MobiDB-lite"/>
    </source>
</evidence>
<protein>
    <recommendedName>
        <fullName evidence="3">DUF3027 domain-containing protein</fullName>
    </recommendedName>
</protein>
<dbReference type="Pfam" id="PF11228">
    <property type="entry name" value="DUF3027"/>
    <property type="match status" value="1"/>
</dbReference>
<organism evidence="2">
    <name type="scientific">uncultured Frankineae bacterium</name>
    <dbReference type="NCBI Taxonomy" id="437475"/>
    <lineage>
        <taxon>Bacteria</taxon>
        <taxon>Bacillati</taxon>
        <taxon>Actinomycetota</taxon>
        <taxon>Actinomycetes</taxon>
        <taxon>Frankiales</taxon>
        <taxon>environmental samples</taxon>
    </lineage>
</organism>
<accession>A0A6J4L881</accession>
<evidence type="ECO:0008006" key="3">
    <source>
        <dbReference type="Google" id="ProtNLM"/>
    </source>
</evidence>
<name>A0A6J4L881_9ACTN</name>
<dbReference type="InterPro" id="IPR021391">
    <property type="entry name" value="DUF3027"/>
</dbReference>
<sequence>MLREVEGLVWKDGDVAGVRRASRAVLKKVTGALLGGLAEAPSADAPAPAPDSQPPQEDDTVTPAPPDLHEPTEPVEAAAGVPGGAELDARCAEAVELARAAAVEVAGTPVGDHLGVEVEPEAGGGHVATHSFAATDPAYVGWRWAVTVARAAGQDDVTVDEVVLLPGEAALLAPGWVPWSERVQPGDLGPGDLLPPDADDPRLVPAYADVDADELPFDLHRELGLGRPRVLSLDGRADAAERWYEGEAGPDTPVAKAAPGQCRDCGFLVPLAGALGRVFGACANAMAPDDGRVVALTHGCGAHSETVVEQAESSWSGMAKEHDGLEVLDTVVEPDVVVPVDDPEDRA</sequence>
<gene>
    <name evidence="2" type="ORF">AVDCRST_MAG16-945</name>
</gene>
<reference evidence="2" key="1">
    <citation type="submission" date="2020-02" db="EMBL/GenBank/DDBJ databases">
        <authorList>
            <person name="Meier V. D."/>
        </authorList>
    </citation>
    <scope>NUCLEOTIDE SEQUENCE</scope>
    <source>
        <strain evidence="2">AVDCRST_MAG16</strain>
    </source>
</reference>